<comment type="cofactor">
    <cofactor evidence="1">
        <name>FMN</name>
        <dbReference type="ChEBI" id="CHEBI:58210"/>
    </cofactor>
</comment>
<comment type="caution">
    <text evidence="10">The sequence shown here is derived from an EMBL/GenBank/DDBJ whole genome shotgun (WGS) entry which is preliminary data.</text>
</comment>
<gene>
    <name evidence="10" type="ORF">SLEP1_g20942</name>
</gene>
<dbReference type="InterPro" id="IPR011576">
    <property type="entry name" value="Pyridox_Oxase_N"/>
</dbReference>
<dbReference type="Gene3D" id="2.30.110.10">
    <property type="entry name" value="Electron Transport, Fmn-binding Protein, Chain A"/>
    <property type="match status" value="2"/>
</dbReference>
<dbReference type="InterPro" id="IPR019740">
    <property type="entry name" value="Pyridox_Oxase_CS"/>
</dbReference>
<dbReference type="AlphaFoldDB" id="A0AAV5J489"/>
<name>A0AAV5J489_9ROSI</name>
<proteinExistence type="predicted"/>
<evidence type="ECO:0000256" key="5">
    <source>
        <dbReference type="ARBA" id="ARBA00022630"/>
    </source>
</evidence>
<dbReference type="Pfam" id="PF01243">
    <property type="entry name" value="PNPOx_N"/>
    <property type="match status" value="1"/>
</dbReference>
<feature type="domain" description="Pyridoxamine 5'-phosphate oxidase N-terminal" evidence="8">
    <location>
        <begin position="42"/>
        <end position="151"/>
    </location>
</feature>
<keyword evidence="6" id="KW-0288">FMN</keyword>
<evidence type="ECO:0000313" key="11">
    <source>
        <dbReference type="Proteomes" id="UP001054252"/>
    </source>
</evidence>
<dbReference type="PROSITE" id="PS01064">
    <property type="entry name" value="PYRIDOX_OXIDASE"/>
    <property type="match status" value="1"/>
</dbReference>
<evidence type="ECO:0000256" key="6">
    <source>
        <dbReference type="ARBA" id="ARBA00022643"/>
    </source>
</evidence>
<organism evidence="10 11">
    <name type="scientific">Rubroshorea leprosula</name>
    <dbReference type="NCBI Taxonomy" id="152421"/>
    <lineage>
        <taxon>Eukaryota</taxon>
        <taxon>Viridiplantae</taxon>
        <taxon>Streptophyta</taxon>
        <taxon>Embryophyta</taxon>
        <taxon>Tracheophyta</taxon>
        <taxon>Spermatophyta</taxon>
        <taxon>Magnoliopsida</taxon>
        <taxon>eudicotyledons</taxon>
        <taxon>Gunneridae</taxon>
        <taxon>Pentapetalae</taxon>
        <taxon>rosids</taxon>
        <taxon>malvids</taxon>
        <taxon>Malvales</taxon>
        <taxon>Dipterocarpaceae</taxon>
        <taxon>Rubroshorea</taxon>
    </lineage>
</organism>
<evidence type="ECO:0000256" key="3">
    <source>
        <dbReference type="ARBA" id="ARBA00005037"/>
    </source>
</evidence>
<dbReference type="NCBIfam" id="TIGR00558">
    <property type="entry name" value="pdxH"/>
    <property type="match status" value="1"/>
</dbReference>
<dbReference type="PIRSF" id="PIRSF000190">
    <property type="entry name" value="Pyd_amn-ph_oxd"/>
    <property type="match status" value="1"/>
</dbReference>
<dbReference type="NCBIfam" id="NF004231">
    <property type="entry name" value="PRK05679.1"/>
    <property type="match status" value="1"/>
</dbReference>
<evidence type="ECO:0000256" key="4">
    <source>
        <dbReference type="ARBA" id="ARBA00012801"/>
    </source>
</evidence>
<dbReference type="GO" id="GO:0004733">
    <property type="term" value="F:pyridoxamine phosphate oxidase activity"/>
    <property type="evidence" value="ECO:0007669"/>
    <property type="project" value="UniProtKB-EC"/>
</dbReference>
<keyword evidence="7" id="KW-0560">Oxidoreductase</keyword>
<keyword evidence="5" id="KW-0285">Flavoprotein</keyword>
<accession>A0AAV5J489</accession>
<comment type="pathway">
    <text evidence="3">Cofactor metabolism; pyridoxal 5'-phosphate salvage; pyridoxal 5'-phosphate from pyridoxine 5'-phosphate: step 1/1.</text>
</comment>
<dbReference type="EMBL" id="BPVZ01000030">
    <property type="protein sequence ID" value="GKV09439.1"/>
    <property type="molecule type" value="Genomic_DNA"/>
</dbReference>
<dbReference type="Pfam" id="PF10590">
    <property type="entry name" value="PNP_phzG_C"/>
    <property type="match status" value="1"/>
</dbReference>
<dbReference type="PANTHER" id="PTHR10851">
    <property type="entry name" value="PYRIDOXINE-5-PHOSPHATE OXIDASE"/>
    <property type="match status" value="1"/>
</dbReference>
<sequence>MCVQIGKSLQINISALRENYVFPALLEEQLKANPIDQFPKWFDDAVAAGLQEPNAMSLSTTSKDGDPYTNYETQKARQLSENPNVSVLFYWQGLHRQVRVEGSVQKVSDEESEQYFHSCPQGSQLGAIVSQQSTVIPGRLFLYQQYEELEEKYSDGSLIPKPKYWGGYRLKPELFEFWQGQPSRLHDRLQYSPQEVSEKHTWKISRLAP</sequence>
<dbReference type="PANTHER" id="PTHR10851:SF0">
    <property type="entry name" value="PYRIDOXINE-5'-PHOSPHATE OXIDASE"/>
    <property type="match status" value="1"/>
</dbReference>
<dbReference type="GO" id="GO:0010181">
    <property type="term" value="F:FMN binding"/>
    <property type="evidence" value="ECO:0007669"/>
    <property type="project" value="InterPro"/>
</dbReference>
<evidence type="ECO:0000313" key="10">
    <source>
        <dbReference type="EMBL" id="GKV09439.1"/>
    </source>
</evidence>
<evidence type="ECO:0000256" key="1">
    <source>
        <dbReference type="ARBA" id="ARBA00001917"/>
    </source>
</evidence>
<dbReference type="InterPro" id="IPR000659">
    <property type="entry name" value="Pyridox_Oxase"/>
</dbReference>
<dbReference type="Proteomes" id="UP001054252">
    <property type="component" value="Unassembled WGS sequence"/>
</dbReference>
<evidence type="ECO:0000256" key="2">
    <source>
        <dbReference type="ARBA" id="ARBA00004738"/>
    </source>
</evidence>
<dbReference type="EC" id="1.4.3.5" evidence="4"/>
<evidence type="ECO:0000259" key="8">
    <source>
        <dbReference type="Pfam" id="PF01243"/>
    </source>
</evidence>
<evidence type="ECO:0000259" key="9">
    <source>
        <dbReference type="Pfam" id="PF10590"/>
    </source>
</evidence>
<dbReference type="GO" id="GO:0008615">
    <property type="term" value="P:pyridoxine biosynthetic process"/>
    <property type="evidence" value="ECO:0007669"/>
    <property type="project" value="InterPro"/>
</dbReference>
<comment type="pathway">
    <text evidence="2">Cofactor metabolism; pyridoxal 5'-phosphate salvage; pyridoxal 5'-phosphate from pyridoxamine 5'-phosphate: step 1/1.</text>
</comment>
<dbReference type="InterPro" id="IPR019576">
    <property type="entry name" value="Pyridoxamine_oxidase_dimer_C"/>
</dbReference>
<feature type="domain" description="Pyridoxine 5'-phosphate oxidase dimerisation C-terminal" evidence="9">
    <location>
        <begin position="165"/>
        <end position="209"/>
    </location>
</feature>
<keyword evidence="11" id="KW-1185">Reference proteome</keyword>
<dbReference type="SUPFAM" id="SSF50475">
    <property type="entry name" value="FMN-binding split barrel"/>
    <property type="match status" value="1"/>
</dbReference>
<protein>
    <recommendedName>
        <fullName evidence="4">pyridoxal 5'-phosphate synthase</fullName>
        <ecNumber evidence="4">1.4.3.5</ecNumber>
    </recommendedName>
</protein>
<reference evidence="10 11" key="1">
    <citation type="journal article" date="2021" name="Commun. Biol.">
        <title>The genome of Shorea leprosula (Dipterocarpaceae) highlights the ecological relevance of drought in aseasonal tropical rainforests.</title>
        <authorList>
            <person name="Ng K.K.S."/>
            <person name="Kobayashi M.J."/>
            <person name="Fawcett J.A."/>
            <person name="Hatakeyama M."/>
            <person name="Paape T."/>
            <person name="Ng C.H."/>
            <person name="Ang C.C."/>
            <person name="Tnah L.H."/>
            <person name="Lee C.T."/>
            <person name="Nishiyama T."/>
            <person name="Sese J."/>
            <person name="O'Brien M.J."/>
            <person name="Copetti D."/>
            <person name="Mohd Noor M.I."/>
            <person name="Ong R.C."/>
            <person name="Putra M."/>
            <person name="Sireger I.Z."/>
            <person name="Indrioko S."/>
            <person name="Kosugi Y."/>
            <person name="Izuno A."/>
            <person name="Isagi Y."/>
            <person name="Lee S.L."/>
            <person name="Shimizu K.K."/>
        </authorList>
    </citation>
    <scope>NUCLEOTIDE SEQUENCE [LARGE SCALE GENOMIC DNA]</scope>
    <source>
        <strain evidence="10">214</strain>
    </source>
</reference>
<dbReference type="InterPro" id="IPR012349">
    <property type="entry name" value="Split_barrel_FMN-bd"/>
</dbReference>
<evidence type="ECO:0000256" key="7">
    <source>
        <dbReference type="ARBA" id="ARBA00023002"/>
    </source>
</evidence>